<reference evidence="2" key="1">
    <citation type="submission" date="2022-10" db="EMBL/GenBank/DDBJ databases">
        <title>Human gut microbiome strain richness.</title>
        <authorList>
            <person name="Chen-Liaw A."/>
        </authorList>
    </citation>
    <scope>NUCLEOTIDE SEQUENCE</scope>
    <source>
        <strain evidence="2">BSD2780120875st1_E1_BSD2780120875_150330</strain>
    </source>
</reference>
<dbReference type="SUPFAM" id="SSF47413">
    <property type="entry name" value="lambda repressor-like DNA-binding domains"/>
    <property type="match status" value="1"/>
</dbReference>
<feature type="domain" description="HTH cro/C1-type" evidence="1">
    <location>
        <begin position="7"/>
        <end position="60"/>
    </location>
</feature>
<evidence type="ECO:0000313" key="3">
    <source>
        <dbReference type="Proteomes" id="UP001219389"/>
    </source>
</evidence>
<accession>A0AAW6HPE8</accession>
<dbReference type="Gene3D" id="1.10.260.40">
    <property type="entry name" value="lambda repressor-like DNA-binding domains"/>
    <property type="match status" value="1"/>
</dbReference>
<dbReference type="GO" id="GO:0003677">
    <property type="term" value="F:DNA binding"/>
    <property type="evidence" value="ECO:0007669"/>
    <property type="project" value="InterPro"/>
</dbReference>
<dbReference type="AlphaFoldDB" id="A0AAW6HPE8"/>
<dbReference type="RefSeq" id="WP_229136501.1">
    <property type="nucleotide sequence ID" value="NZ_BAABYV010000001.1"/>
</dbReference>
<dbReference type="PROSITE" id="PS50943">
    <property type="entry name" value="HTH_CROC1"/>
    <property type="match status" value="1"/>
</dbReference>
<dbReference type="InterPro" id="IPR001387">
    <property type="entry name" value="Cro/C1-type_HTH"/>
</dbReference>
<evidence type="ECO:0000259" key="1">
    <source>
        <dbReference type="PROSITE" id="PS50943"/>
    </source>
</evidence>
<dbReference type="EMBL" id="JAQNZF010000037">
    <property type="protein sequence ID" value="MDC2744786.1"/>
    <property type="molecule type" value="Genomic_DNA"/>
</dbReference>
<organism evidence="2 3">
    <name type="scientific">Bacteroides ovatus</name>
    <dbReference type="NCBI Taxonomy" id="28116"/>
    <lineage>
        <taxon>Bacteria</taxon>
        <taxon>Pseudomonadati</taxon>
        <taxon>Bacteroidota</taxon>
        <taxon>Bacteroidia</taxon>
        <taxon>Bacteroidales</taxon>
        <taxon>Bacteroidaceae</taxon>
        <taxon>Bacteroides</taxon>
    </lineage>
</organism>
<name>A0AAW6HPE8_BACOV</name>
<proteinExistence type="predicted"/>
<evidence type="ECO:0000313" key="2">
    <source>
        <dbReference type="EMBL" id="MDC2744786.1"/>
    </source>
</evidence>
<dbReference type="CDD" id="cd00093">
    <property type="entry name" value="HTH_XRE"/>
    <property type="match status" value="1"/>
</dbReference>
<comment type="caution">
    <text evidence="2">The sequence shown here is derived from an EMBL/GenBank/DDBJ whole genome shotgun (WGS) entry which is preliminary data.</text>
</comment>
<protein>
    <submittedName>
        <fullName evidence="2">Helix-turn-helix transcriptional regulator</fullName>
    </submittedName>
</protein>
<sequence>MHIGNKIKEEVSKRNISVTDFAKLINKSRPYTYSIFEKENIDTELLIQISSVLNISPTAFFEDITTGVMQNGTKNILVGRDNNGNISTNECQDRLEDAMIEIKHLKAVIEGKDKLLEEKERLINVLMNK</sequence>
<dbReference type="Proteomes" id="UP001219389">
    <property type="component" value="Unassembled WGS sequence"/>
</dbReference>
<dbReference type="InterPro" id="IPR010982">
    <property type="entry name" value="Lambda_DNA-bd_dom_sf"/>
</dbReference>
<dbReference type="SMART" id="SM00530">
    <property type="entry name" value="HTH_XRE"/>
    <property type="match status" value="1"/>
</dbReference>
<gene>
    <name evidence="2" type="ORF">PO382_21480</name>
</gene>